<comment type="caution">
    <text evidence="3">The sequence shown here is derived from an EMBL/GenBank/DDBJ whole genome shotgun (WGS) entry which is preliminary data.</text>
</comment>
<evidence type="ECO:0000313" key="3">
    <source>
        <dbReference type="EMBL" id="OGM18726.1"/>
    </source>
</evidence>
<dbReference type="Pfam" id="PF18915">
    <property type="entry name" value="DUF5667"/>
    <property type="match status" value="1"/>
</dbReference>
<dbReference type="AlphaFoldDB" id="A0A1F7XUL1"/>
<proteinExistence type="predicted"/>
<feature type="signal peptide" evidence="1">
    <location>
        <begin position="1"/>
        <end position="27"/>
    </location>
</feature>
<protein>
    <recommendedName>
        <fullName evidence="2">DUF5667 domain-containing protein</fullName>
    </recommendedName>
</protein>
<dbReference type="Proteomes" id="UP000178446">
    <property type="component" value="Unassembled WGS sequence"/>
</dbReference>
<feature type="chain" id="PRO_5009533758" description="DUF5667 domain-containing protein" evidence="1">
    <location>
        <begin position="28"/>
        <end position="211"/>
    </location>
</feature>
<evidence type="ECO:0000313" key="4">
    <source>
        <dbReference type="Proteomes" id="UP000178446"/>
    </source>
</evidence>
<sequence>MWRKVLFAASALLFAFFVLLTSVFRTAAVKYEFANVEDGNTLQNILGDSNIEINYTLAYPGKILPDSSLWPVKALRDKLWLAATSNPGRKAELKLLFADKRLGSANILFKNSKPEIAYTALTKAEKYLEEASTQEKFNRAQGIDTSDFLRRLSLAALKHFEVINEIASIAPEDARPGIDSLQVYARKVFEDSRNALLEKGMTPPENPFNWQ</sequence>
<evidence type="ECO:0000256" key="1">
    <source>
        <dbReference type="SAM" id="SignalP"/>
    </source>
</evidence>
<feature type="domain" description="DUF5667" evidence="2">
    <location>
        <begin position="62"/>
        <end position="172"/>
    </location>
</feature>
<accession>A0A1F7XUL1</accession>
<dbReference type="InterPro" id="IPR043725">
    <property type="entry name" value="DUF5667"/>
</dbReference>
<reference evidence="3 4" key="1">
    <citation type="journal article" date="2016" name="Nat. Commun.">
        <title>Thousands of microbial genomes shed light on interconnected biogeochemical processes in an aquifer system.</title>
        <authorList>
            <person name="Anantharaman K."/>
            <person name="Brown C.T."/>
            <person name="Hug L.A."/>
            <person name="Sharon I."/>
            <person name="Castelle C.J."/>
            <person name="Probst A.J."/>
            <person name="Thomas B.C."/>
            <person name="Singh A."/>
            <person name="Wilkins M.J."/>
            <person name="Karaoz U."/>
            <person name="Brodie E.L."/>
            <person name="Williams K.H."/>
            <person name="Hubbard S.S."/>
            <person name="Banfield J.F."/>
        </authorList>
    </citation>
    <scope>NUCLEOTIDE SEQUENCE [LARGE SCALE GENOMIC DNA]</scope>
</reference>
<gene>
    <name evidence="3" type="ORF">A2685_02815</name>
</gene>
<organism evidence="3 4">
    <name type="scientific">Candidatus Woesebacteria bacterium RIFCSPHIGHO2_01_FULL_37_10</name>
    <dbReference type="NCBI Taxonomy" id="1802489"/>
    <lineage>
        <taxon>Bacteria</taxon>
        <taxon>Candidatus Woeseibacteriota</taxon>
    </lineage>
</organism>
<evidence type="ECO:0000259" key="2">
    <source>
        <dbReference type="Pfam" id="PF18915"/>
    </source>
</evidence>
<keyword evidence="1" id="KW-0732">Signal</keyword>
<name>A0A1F7XUL1_9BACT</name>
<dbReference type="EMBL" id="MGGB01000040">
    <property type="protein sequence ID" value="OGM18726.1"/>
    <property type="molecule type" value="Genomic_DNA"/>
</dbReference>